<name>A0AAV7FQU4_DENCH</name>
<dbReference type="InterPro" id="IPR014710">
    <property type="entry name" value="RmlC-like_jellyroll"/>
</dbReference>
<comment type="caution">
    <text evidence="3">The sequence shown here is derived from an EMBL/GenBank/DDBJ whole genome shotgun (WGS) entry which is preliminary data.</text>
</comment>
<evidence type="ECO:0000259" key="2">
    <source>
        <dbReference type="PROSITE" id="PS51184"/>
    </source>
</evidence>
<dbReference type="SUPFAM" id="SSF51197">
    <property type="entry name" value="Clavaminate synthase-like"/>
    <property type="match status" value="1"/>
</dbReference>
<dbReference type="PROSITE" id="PS51184">
    <property type="entry name" value="JMJC"/>
    <property type="match status" value="1"/>
</dbReference>
<dbReference type="AlphaFoldDB" id="A0AAV7FQU4"/>
<dbReference type="EMBL" id="JAGFBR010000303">
    <property type="protein sequence ID" value="KAH0445954.1"/>
    <property type="molecule type" value="Genomic_DNA"/>
</dbReference>
<dbReference type="Proteomes" id="UP000775213">
    <property type="component" value="Unassembled WGS sequence"/>
</dbReference>
<protein>
    <recommendedName>
        <fullName evidence="2">JmjC domain-containing protein</fullName>
    </recommendedName>
</protein>
<keyword evidence="4" id="KW-1185">Reference proteome</keyword>
<evidence type="ECO:0000313" key="3">
    <source>
        <dbReference type="EMBL" id="KAH0445954.1"/>
    </source>
</evidence>
<reference evidence="3 4" key="1">
    <citation type="journal article" date="2021" name="Hortic Res">
        <title>Chromosome-scale assembly of the Dendrobium chrysotoxum genome enhances the understanding of orchid evolution.</title>
        <authorList>
            <person name="Zhang Y."/>
            <person name="Zhang G.Q."/>
            <person name="Zhang D."/>
            <person name="Liu X.D."/>
            <person name="Xu X.Y."/>
            <person name="Sun W.H."/>
            <person name="Yu X."/>
            <person name="Zhu X."/>
            <person name="Wang Z.W."/>
            <person name="Zhao X."/>
            <person name="Zhong W.Y."/>
            <person name="Chen H."/>
            <person name="Yin W.L."/>
            <person name="Huang T."/>
            <person name="Niu S.C."/>
            <person name="Liu Z.J."/>
        </authorList>
    </citation>
    <scope>NUCLEOTIDE SEQUENCE [LARGE SCALE GENOMIC DNA]</scope>
    <source>
        <strain evidence="3">Lindl</strain>
    </source>
</reference>
<dbReference type="InterPro" id="IPR003347">
    <property type="entry name" value="JmjC_dom"/>
</dbReference>
<organism evidence="3 4">
    <name type="scientific">Dendrobium chrysotoxum</name>
    <name type="common">Orchid</name>
    <dbReference type="NCBI Taxonomy" id="161865"/>
    <lineage>
        <taxon>Eukaryota</taxon>
        <taxon>Viridiplantae</taxon>
        <taxon>Streptophyta</taxon>
        <taxon>Embryophyta</taxon>
        <taxon>Tracheophyta</taxon>
        <taxon>Spermatophyta</taxon>
        <taxon>Magnoliopsida</taxon>
        <taxon>Liliopsida</taxon>
        <taxon>Asparagales</taxon>
        <taxon>Orchidaceae</taxon>
        <taxon>Epidendroideae</taxon>
        <taxon>Malaxideae</taxon>
        <taxon>Dendrobiinae</taxon>
        <taxon>Dendrobium</taxon>
    </lineage>
</organism>
<evidence type="ECO:0000313" key="4">
    <source>
        <dbReference type="Proteomes" id="UP000775213"/>
    </source>
</evidence>
<gene>
    <name evidence="3" type="ORF">IEQ34_025212</name>
</gene>
<comment type="similarity">
    <text evidence="1">Belongs to the JARID1 histone demethylase family.</text>
</comment>
<sequence>MLTCTRCRGCEQVIGVTRISVLALHFVALDTFTASLANRNHMPARLDEQSVDAAALRLAIEARSLLGLPTEVRDCSTVWVDTLASAPTALEFARHVVRHVPLLLIDGCIDDRTGLQRWQSTQYLIDAMGEEPVQVSLTPDGRADDLQSLDERDVFALPMEQWRSFRLMSDVREINGGSSKTHTSLVWQLCVGRCALGTEPEATNLWIGTSKSRTSMHREIITENLFTVIRGTKIFTLYPPCEAHFLCEDKPYEVYQWHRAPDDLWSLQPSDSTATPWIPIDPSLHQTPPENVRHERFAKALPPLIVRVHAGQTLFLPAGWYHHVTQEGDKEGFLCLCELVVRFEVCLQRSMGLGRVCQGNRQLSRD</sequence>
<dbReference type="SMART" id="SM00558">
    <property type="entry name" value="JmjC"/>
    <property type="match status" value="1"/>
</dbReference>
<dbReference type="PANTHER" id="PTHR12461">
    <property type="entry name" value="HYPOXIA-INDUCIBLE FACTOR 1 ALPHA INHIBITOR-RELATED"/>
    <property type="match status" value="1"/>
</dbReference>
<proteinExistence type="inferred from homology"/>
<evidence type="ECO:0000256" key="1">
    <source>
        <dbReference type="ARBA" id="ARBA00006801"/>
    </source>
</evidence>
<dbReference type="PANTHER" id="PTHR12461:SF99">
    <property type="entry name" value="BIFUNCTIONAL PEPTIDASE AND (3S)-LYSYL HYDROXYLASE JMJD7"/>
    <property type="match status" value="1"/>
</dbReference>
<accession>A0AAV7FQU4</accession>
<dbReference type="Gene3D" id="2.60.120.10">
    <property type="entry name" value="Jelly Rolls"/>
    <property type="match status" value="1"/>
</dbReference>
<feature type="domain" description="JmjC" evidence="2">
    <location>
        <begin position="146"/>
        <end position="366"/>
    </location>
</feature>
<dbReference type="InterPro" id="IPR041667">
    <property type="entry name" value="Cupin_8"/>
</dbReference>
<dbReference type="Pfam" id="PF13621">
    <property type="entry name" value="Cupin_8"/>
    <property type="match status" value="1"/>
</dbReference>